<dbReference type="Gene3D" id="3.30.565.10">
    <property type="entry name" value="Histidine kinase-like ATPase, C-terminal domain"/>
    <property type="match status" value="1"/>
</dbReference>
<feature type="domain" description="Histidine kinase" evidence="10">
    <location>
        <begin position="296"/>
        <end position="496"/>
    </location>
</feature>
<evidence type="ECO:0000313" key="13">
    <source>
        <dbReference type="EMBL" id="AOH83984.1"/>
    </source>
</evidence>
<dbReference type="PRINTS" id="PR00344">
    <property type="entry name" value="BCTRLSENSOR"/>
</dbReference>
<dbReference type="SUPFAM" id="SSF50341">
    <property type="entry name" value="CheW-like"/>
    <property type="match status" value="1"/>
</dbReference>
<dbReference type="SUPFAM" id="SSF47226">
    <property type="entry name" value="Histidine-containing phosphotransfer domain, HPT domain"/>
    <property type="match status" value="1"/>
</dbReference>
<evidence type="ECO:0000256" key="2">
    <source>
        <dbReference type="ARBA" id="ARBA00012438"/>
    </source>
</evidence>
<dbReference type="InterPro" id="IPR004358">
    <property type="entry name" value="Sig_transdc_His_kin-like_C"/>
</dbReference>
<dbReference type="InterPro" id="IPR005467">
    <property type="entry name" value="His_kinase_dom"/>
</dbReference>
<dbReference type="PROSITE" id="PS50109">
    <property type="entry name" value="HIS_KIN"/>
    <property type="match status" value="1"/>
</dbReference>
<comment type="function">
    <text evidence="8">Involved in the transmission of sensory signals from the chemoreceptors to the flagellar motors. CheA is autophosphorylated; it can transfer its phosphate group to either CheB or CheY.</text>
</comment>
<dbReference type="SMART" id="SM01231">
    <property type="entry name" value="H-kinase_dim"/>
    <property type="match status" value="1"/>
</dbReference>
<dbReference type="RefSeq" id="WP_069204551.1">
    <property type="nucleotide sequence ID" value="NZ_CP014168.1"/>
</dbReference>
<dbReference type="GO" id="GO:0000155">
    <property type="term" value="F:phosphorelay sensor kinase activity"/>
    <property type="evidence" value="ECO:0007669"/>
    <property type="project" value="InterPro"/>
</dbReference>
<dbReference type="InterPro" id="IPR003594">
    <property type="entry name" value="HATPase_dom"/>
</dbReference>
<dbReference type="Pfam" id="PF02518">
    <property type="entry name" value="HATPase_c"/>
    <property type="match status" value="1"/>
</dbReference>
<dbReference type="PANTHER" id="PTHR43395">
    <property type="entry name" value="SENSOR HISTIDINE KINASE CHEA"/>
    <property type="match status" value="1"/>
</dbReference>
<dbReference type="Pfam" id="PF01584">
    <property type="entry name" value="CheW"/>
    <property type="match status" value="1"/>
</dbReference>
<comment type="catalytic activity">
    <reaction evidence="1">
        <text>ATP + protein L-histidine = ADP + protein N-phospho-L-histidine.</text>
        <dbReference type="EC" id="2.7.13.3"/>
    </reaction>
</comment>
<dbReference type="SMART" id="SM00260">
    <property type="entry name" value="CheW"/>
    <property type="match status" value="1"/>
</dbReference>
<dbReference type="SMART" id="SM00073">
    <property type="entry name" value="HPT"/>
    <property type="match status" value="1"/>
</dbReference>
<dbReference type="OrthoDB" id="9803176at2"/>
<dbReference type="FunFam" id="3.30.565.10:FF:000016">
    <property type="entry name" value="Chemotaxis protein CheA, putative"/>
    <property type="match status" value="1"/>
</dbReference>
<dbReference type="SMART" id="SM00387">
    <property type="entry name" value="HATPase_c"/>
    <property type="match status" value="1"/>
</dbReference>
<dbReference type="Gene3D" id="2.30.30.40">
    <property type="entry name" value="SH3 Domains"/>
    <property type="match status" value="1"/>
</dbReference>
<dbReference type="Pfam" id="PF02895">
    <property type="entry name" value="H-kinase_dim"/>
    <property type="match status" value="1"/>
</dbReference>
<sequence length="626" mass="64384">MDDLLEQFLIEGRDLVAQAQADLATLARDPADARAIDSAFRAVHTLKGSVGLFDMAPAETLLHAAEDVLERARKGTAPLDAGAVATLVATLDQTDRWIDALERGDAIVAEATAAAVLAETAPEADWAEALYTAARLGDGAVPQTAFRYTPDADCFFRGDDPLAIVGAVPDLLALTAQPAAGAWPALDALEPFQCATRLEGLSGAPVAAVRAAFRMVSDQVEIAAIAQRAAPVAAAESTSAATAVLRVDAARIDALGDDLGELVVAANTLAPIAARLDRIDAAAALEVRAAQAQIGRSVAALLRTVSAVRMVSLEPTLRRLPRLVREIAEQLGKAVRFDMRGHTTEVDRQIAEGLFEPLLHLVRNAIDHGIEDSAIRAAAGKPAEGALSLQIAREGGQIVVTLGDDGAGIDPARIRTTAIARGLIDGAAAEALSDAQAIRLIFRAGFSTAAAVTGVSGRGVGMDAALAAIERLRGSIEIDSTPGAGTLFRLRLPVHAITTQILVVEVGGDRYGVSLDQIVETVKVGADALRPLGTGTAVVLRDRTVPVLDLATLLGGAGPAGGGARLLVTQADGALVALRVDGFGERIDTLVRPPSGVLAAVPGVTGTALTGSGDVLLVLDLPELVA</sequence>
<evidence type="ECO:0000256" key="9">
    <source>
        <dbReference type="PROSITE-ProRule" id="PRU00110"/>
    </source>
</evidence>
<keyword evidence="6" id="KW-0418">Kinase</keyword>
<evidence type="ECO:0000313" key="14">
    <source>
        <dbReference type="Proteomes" id="UP000094256"/>
    </source>
</evidence>
<dbReference type="Proteomes" id="UP000094256">
    <property type="component" value="Chromosome"/>
</dbReference>
<feature type="domain" description="HPt" evidence="12">
    <location>
        <begin position="1"/>
        <end position="101"/>
    </location>
</feature>
<feature type="domain" description="CheW-like" evidence="11">
    <location>
        <begin position="498"/>
        <end position="626"/>
    </location>
</feature>
<dbReference type="InterPro" id="IPR051315">
    <property type="entry name" value="Bact_Chemotaxis_CheA"/>
</dbReference>
<keyword evidence="4 9" id="KW-0597">Phosphoprotein</keyword>
<keyword evidence="14" id="KW-1185">Reference proteome</keyword>
<dbReference type="EC" id="2.7.13.3" evidence="2"/>
<gene>
    <name evidence="13" type="ORF">AWL63_08400</name>
</gene>
<dbReference type="Pfam" id="PF01627">
    <property type="entry name" value="Hpt"/>
    <property type="match status" value="1"/>
</dbReference>
<dbReference type="GO" id="GO:0005737">
    <property type="term" value="C:cytoplasm"/>
    <property type="evidence" value="ECO:0007669"/>
    <property type="project" value="InterPro"/>
</dbReference>
<dbReference type="InterPro" id="IPR008207">
    <property type="entry name" value="Sig_transdc_His_kin_Hpt_dom"/>
</dbReference>
<evidence type="ECO:0000256" key="3">
    <source>
        <dbReference type="ARBA" id="ARBA00021495"/>
    </source>
</evidence>
<keyword evidence="7" id="KW-0902">Two-component regulatory system</keyword>
<dbReference type="InterPro" id="IPR002545">
    <property type="entry name" value="CheW-lke_dom"/>
</dbReference>
<evidence type="ECO:0000256" key="4">
    <source>
        <dbReference type="ARBA" id="ARBA00022553"/>
    </source>
</evidence>
<proteinExistence type="predicted"/>
<dbReference type="EMBL" id="CP014168">
    <property type="protein sequence ID" value="AOH83984.1"/>
    <property type="molecule type" value="Genomic_DNA"/>
</dbReference>
<feature type="modified residue" description="Phosphohistidine" evidence="9">
    <location>
        <position position="44"/>
    </location>
</feature>
<dbReference type="InterPro" id="IPR004105">
    <property type="entry name" value="CheA-like_dim"/>
</dbReference>
<dbReference type="Gene3D" id="1.20.120.160">
    <property type="entry name" value="HPT domain"/>
    <property type="match status" value="1"/>
</dbReference>
<protein>
    <recommendedName>
        <fullName evidence="3">Chemotaxis protein CheA</fullName>
        <ecNumber evidence="2">2.7.13.3</ecNumber>
    </recommendedName>
</protein>
<dbReference type="CDD" id="cd00088">
    <property type="entry name" value="HPT"/>
    <property type="match status" value="1"/>
</dbReference>
<dbReference type="PANTHER" id="PTHR43395:SF1">
    <property type="entry name" value="CHEMOTAXIS PROTEIN CHEA"/>
    <property type="match status" value="1"/>
</dbReference>
<dbReference type="GO" id="GO:0006935">
    <property type="term" value="P:chemotaxis"/>
    <property type="evidence" value="ECO:0007669"/>
    <property type="project" value="InterPro"/>
</dbReference>
<dbReference type="PROSITE" id="PS50894">
    <property type="entry name" value="HPT"/>
    <property type="match status" value="1"/>
</dbReference>
<reference evidence="13 14" key="1">
    <citation type="submission" date="2016-01" db="EMBL/GenBank/DDBJ databases">
        <title>Complete genome and mega plasmid sequence of Sphingomonas panacis DCY99 elicits systemic resistance in rice to Xanthomonas oryzae.</title>
        <authorList>
            <person name="Kim Y.J."/>
            <person name="Yang D.C."/>
            <person name="Sing P."/>
        </authorList>
    </citation>
    <scope>NUCLEOTIDE SEQUENCE [LARGE SCALE GENOMIC DNA]</scope>
    <source>
        <strain evidence="13 14">DCY99</strain>
    </source>
</reference>
<accession>A0A1B3Z968</accession>
<evidence type="ECO:0000256" key="8">
    <source>
        <dbReference type="ARBA" id="ARBA00035100"/>
    </source>
</evidence>
<dbReference type="InterPro" id="IPR036641">
    <property type="entry name" value="HPT_dom_sf"/>
</dbReference>
<dbReference type="InterPro" id="IPR036890">
    <property type="entry name" value="HATPase_C_sf"/>
</dbReference>
<name>A0A1B3Z968_9SPHN</name>
<evidence type="ECO:0000259" key="12">
    <source>
        <dbReference type="PROSITE" id="PS50894"/>
    </source>
</evidence>
<dbReference type="AlphaFoldDB" id="A0A1B3Z968"/>
<dbReference type="PROSITE" id="PS50851">
    <property type="entry name" value="CHEW"/>
    <property type="match status" value="1"/>
</dbReference>
<evidence type="ECO:0000256" key="7">
    <source>
        <dbReference type="ARBA" id="ARBA00023012"/>
    </source>
</evidence>
<dbReference type="STRING" id="1560345.AWL63_08400"/>
<keyword evidence="5" id="KW-0808">Transferase</keyword>
<evidence type="ECO:0000256" key="6">
    <source>
        <dbReference type="ARBA" id="ARBA00022777"/>
    </source>
</evidence>
<dbReference type="InterPro" id="IPR036061">
    <property type="entry name" value="CheW-like_dom_sf"/>
</dbReference>
<evidence type="ECO:0000256" key="1">
    <source>
        <dbReference type="ARBA" id="ARBA00000085"/>
    </source>
</evidence>
<evidence type="ECO:0000259" key="10">
    <source>
        <dbReference type="PROSITE" id="PS50109"/>
    </source>
</evidence>
<dbReference type="SUPFAM" id="SSF55874">
    <property type="entry name" value="ATPase domain of HSP90 chaperone/DNA topoisomerase II/histidine kinase"/>
    <property type="match status" value="1"/>
</dbReference>
<dbReference type="KEGG" id="span:AWL63_08400"/>
<organism evidence="13 14">
    <name type="scientific">Sphingomonas panacis</name>
    <dbReference type="NCBI Taxonomy" id="1560345"/>
    <lineage>
        <taxon>Bacteria</taxon>
        <taxon>Pseudomonadati</taxon>
        <taxon>Pseudomonadota</taxon>
        <taxon>Alphaproteobacteria</taxon>
        <taxon>Sphingomonadales</taxon>
        <taxon>Sphingomonadaceae</taxon>
        <taxon>Sphingomonas</taxon>
    </lineage>
</organism>
<evidence type="ECO:0000256" key="5">
    <source>
        <dbReference type="ARBA" id="ARBA00022679"/>
    </source>
</evidence>
<evidence type="ECO:0000259" key="11">
    <source>
        <dbReference type="PROSITE" id="PS50851"/>
    </source>
</evidence>